<proteinExistence type="inferred from homology"/>
<keyword evidence="8" id="KW-0547">Nucleotide-binding</keyword>
<evidence type="ECO:0000256" key="13">
    <source>
        <dbReference type="ARBA" id="ARBA00023137"/>
    </source>
</evidence>
<dbReference type="GO" id="GO:0004715">
    <property type="term" value="F:non-membrane spanning protein tyrosine kinase activity"/>
    <property type="evidence" value="ECO:0007669"/>
    <property type="project" value="UniProtKB-EC"/>
</dbReference>
<evidence type="ECO:0000256" key="5">
    <source>
        <dbReference type="ARBA" id="ARBA00022519"/>
    </source>
</evidence>
<evidence type="ECO:0000256" key="14">
    <source>
        <dbReference type="ARBA" id="ARBA00053015"/>
    </source>
</evidence>
<keyword evidence="9" id="KW-0418">Kinase</keyword>
<protein>
    <submittedName>
        <fullName evidence="18">Polysaccharide biosynthesis tyrosine autokinase</fullName>
        <ecNumber evidence="18">2.7.10.2</ecNumber>
    </submittedName>
</protein>
<dbReference type="CDD" id="cd05387">
    <property type="entry name" value="BY-kinase"/>
    <property type="match status" value="1"/>
</dbReference>
<feature type="domain" description="AAA" evidence="17">
    <location>
        <begin position="274"/>
        <end position="389"/>
    </location>
</feature>
<comment type="caution">
    <text evidence="18">The sequence shown here is derived from an EMBL/GenBank/DDBJ whole genome shotgun (WGS) entry which is preliminary data.</text>
</comment>
<evidence type="ECO:0000256" key="11">
    <source>
        <dbReference type="ARBA" id="ARBA00022989"/>
    </source>
</evidence>
<evidence type="ECO:0000259" key="16">
    <source>
        <dbReference type="Pfam" id="PF02706"/>
    </source>
</evidence>
<feature type="region of interest" description="Disordered" evidence="15">
    <location>
        <begin position="446"/>
        <end position="479"/>
    </location>
</feature>
<dbReference type="Gene3D" id="3.40.50.300">
    <property type="entry name" value="P-loop containing nucleotide triphosphate hydrolases"/>
    <property type="match status" value="1"/>
</dbReference>
<dbReference type="SUPFAM" id="SSF52540">
    <property type="entry name" value="P-loop containing nucleoside triphosphate hydrolases"/>
    <property type="match status" value="1"/>
</dbReference>
<evidence type="ECO:0000259" key="17">
    <source>
        <dbReference type="Pfam" id="PF13614"/>
    </source>
</evidence>
<dbReference type="Pfam" id="PF13614">
    <property type="entry name" value="AAA_31"/>
    <property type="match status" value="1"/>
</dbReference>
<feature type="compositionally biased region" description="Low complexity" evidence="15">
    <location>
        <begin position="453"/>
        <end position="466"/>
    </location>
</feature>
<comment type="similarity">
    <text evidence="2">Belongs to the CpsC/CapA family.</text>
</comment>
<dbReference type="InterPro" id="IPR005702">
    <property type="entry name" value="Wzc-like_C"/>
</dbReference>
<dbReference type="RefSeq" id="WP_122823118.1">
    <property type="nucleotide sequence ID" value="NZ_CP033325.1"/>
</dbReference>
<evidence type="ECO:0000256" key="10">
    <source>
        <dbReference type="ARBA" id="ARBA00022840"/>
    </source>
</evidence>
<feature type="domain" description="Polysaccharide chain length determinant N-terminal" evidence="16">
    <location>
        <begin position="2"/>
        <end position="81"/>
    </location>
</feature>
<reference evidence="19" key="1">
    <citation type="journal article" date="2019" name="Int. J. Syst. Evol. Microbiol.">
        <title>The Global Catalogue of Microorganisms (GCM) 10K type strain sequencing project: providing services to taxonomists for standard genome sequencing and annotation.</title>
        <authorList>
            <consortium name="The Broad Institute Genomics Platform"/>
            <consortium name="The Broad Institute Genome Sequencing Center for Infectious Disease"/>
            <person name="Wu L."/>
            <person name="Ma J."/>
        </authorList>
    </citation>
    <scope>NUCLEOTIDE SEQUENCE [LARGE SCALE GENOMIC DNA]</scope>
    <source>
        <strain evidence="19">JCM 3369</strain>
    </source>
</reference>
<dbReference type="InterPro" id="IPR027417">
    <property type="entry name" value="P-loop_NTPase"/>
</dbReference>
<dbReference type="InterPro" id="IPR003856">
    <property type="entry name" value="LPS_length_determ_N"/>
</dbReference>
<evidence type="ECO:0000256" key="2">
    <source>
        <dbReference type="ARBA" id="ARBA00006683"/>
    </source>
</evidence>
<keyword evidence="7" id="KW-0812">Transmembrane</keyword>
<dbReference type="PANTHER" id="PTHR32309:SF31">
    <property type="entry name" value="CAPSULAR EXOPOLYSACCHARIDE FAMILY"/>
    <property type="match status" value="1"/>
</dbReference>
<dbReference type="Proteomes" id="UP001595955">
    <property type="component" value="Unassembled WGS sequence"/>
</dbReference>
<evidence type="ECO:0000256" key="6">
    <source>
        <dbReference type="ARBA" id="ARBA00022679"/>
    </source>
</evidence>
<evidence type="ECO:0000256" key="15">
    <source>
        <dbReference type="SAM" id="MobiDB-lite"/>
    </source>
</evidence>
<feature type="compositionally biased region" description="Basic residues" evidence="15">
    <location>
        <begin position="469"/>
        <end position="479"/>
    </location>
</feature>
<evidence type="ECO:0000256" key="8">
    <source>
        <dbReference type="ARBA" id="ARBA00022741"/>
    </source>
</evidence>
<evidence type="ECO:0000256" key="7">
    <source>
        <dbReference type="ARBA" id="ARBA00022692"/>
    </source>
</evidence>
<dbReference type="NCBIfam" id="TIGR01007">
    <property type="entry name" value="eps_fam"/>
    <property type="match status" value="1"/>
</dbReference>
<evidence type="ECO:0000256" key="1">
    <source>
        <dbReference type="ARBA" id="ARBA00004429"/>
    </source>
</evidence>
<keyword evidence="19" id="KW-1185">Reference proteome</keyword>
<keyword evidence="10" id="KW-0067">ATP-binding</keyword>
<evidence type="ECO:0000313" key="19">
    <source>
        <dbReference type="Proteomes" id="UP001595955"/>
    </source>
</evidence>
<name>A0ABV9D696_9MICO</name>
<keyword evidence="13" id="KW-0829">Tyrosine-protein kinase</keyword>
<sequence>MELADYLQVLRKRWLTVVAGALVALALTTAVTLAVTPQYTSSTRLFFAVQGGGSVSDLAQGSSFTERQMGSYAEVAQQALVLEPAAEALGGAVTPDALAEALAVSIAPDTTILEISATHADPAMARDIANLVAAQVAATVGGLSPDSANGTEAVRATRLNEAVISQAPSSPNVSRNLALGLVLGLLLGAGIALLREVLDTKVRSEADLATITEASVIGTVRFDDKTAAHPIVMHDDPHGQRAEAYRRLRTNLQFLDLADRPSSVVVTSSVPEEGKSTTAANLAVALADAGSRVVLVDADLRRPSVAEYAGIEGRVGLTTVLIGRAEIEDVVQPWKNTTLDILPAGQVPPNPSELLGSRAMANVLKQLTDRYDVVIIDSPPLLPVTDAAVLSNQVGGMLVVVGADRVHKGQLRDSLESLAAVDAHVLGLVMNKVSKQDNDRYGYSYESYRPHEGSGAASKARRGAGSTPRRARVLAGRRG</sequence>
<keyword evidence="12" id="KW-0472">Membrane</keyword>
<evidence type="ECO:0000256" key="4">
    <source>
        <dbReference type="ARBA" id="ARBA00022475"/>
    </source>
</evidence>
<dbReference type="PANTHER" id="PTHR32309">
    <property type="entry name" value="TYROSINE-PROTEIN KINASE"/>
    <property type="match status" value="1"/>
</dbReference>
<comment type="similarity">
    <text evidence="3">Belongs to the etk/wzc family.</text>
</comment>
<evidence type="ECO:0000256" key="12">
    <source>
        <dbReference type="ARBA" id="ARBA00023136"/>
    </source>
</evidence>
<keyword evidence="5" id="KW-0997">Cell inner membrane</keyword>
<keyword evidence="11" id="KW-1133">Transmembrane helix</keyword>
<dbReference type="EC" id="2.7.10.2" evidence="18"/>
<dbReference type="InterPro" id="IPR050445">
    <property type="entry name" value="Bact_polysacc_biosynth/exp"/>
</dbReference>
<evidence type="ECO:0000256" key="3">
    <source>
        <dbReference type="ARBA" id="ARBA00008883"/>
    </source>
</evidence>
<evidence type="ECO:0000256" key="9">
    <source>
        <dbReference type="ARBA" id="ARBA00022777"/>
    </source>
</evidence>
<gene>
    <name evidence="18" type="ORF">ACFO3F_01380</name>
</gene>
<organism evidence="18 19">
    <name type="scientific">Georgenia faecalis</name>
    <dbReference type="NCBI Taxonomy" id="2483799"/>
    <lineage>
        <taxon>Bacteria</taxon>
        <taxon>Bacillati</taxon>
        <taxon>Actinomycetota</taxon>
        <taxon>Actinomycetes</taxon>
        <taxon>Micrococcales</taxon>
        <taxon>Bogoriellaceae</taxon>
        <taxon>Georgenia</taxon>
    </lineage>
</organism>
<keyword evidence="6 18" id="KW-0808">Transferase</keyword>
<comment type="subcellular location">
    <subcellularLocation>
        <location evidence="1">Cell inner membrane</location>
        <topology evidence="1">Multi-pass membrane protein</topology>
    </subcellularLocation>
</comment>
<dbReference type="InterPro" id="IPR025669">
    <property type="entry name" value="AAA_dom"/>
</dbReference>
<accession>A0ABV9D696</accession>
<dbReference type="EMBL" id="JBHSGF010000001">
    <property type="protein sequence ID" value="MFC4553887.1"/>
    <property type="molecule type" value="Genomic_DNA"/>
</dbReference>
<comment type="catalytic activity">
    <reaction evidence="14">
        <text>L-tyrosyl-[protein] + ATP = O-phospho-L-tyrosyl-[protein] + ADP + H(+)</text>
        <dbReference type="Rhea" id="RHEA:10596"/>
        <dbReference type="Rhea" id="RHEA-COMP:10136"/>
        <dbReference type="Rhea" id="RHEA-COMP:20101"/>
        <dbReference type="ChEBI" id="CHEBI:15378"/>
        <dbReference type="ChEBI" id="CHEBI:30616"/>
        <dbReference type="ChEBI" id="CHEBI:46858"/>
        <dbReference type="ChEBI" id="CHEBI:61978"/>
        <dbReference type="ChEBI" id="CHEBI:456216"/>
    </reaction>
</comment>
<keyword evidence="4" id="KW-1003">Cell membrane</keyword>
<evidence type="ECO:0000313" key="18">
    <source>
        <dbReference type="EMBL" id="MFC4553887.1"/>
    </source>
</evidence>
<dbReference type="Pfam" id="PF02706">
    <property type="entry name" value="Wzz"/>
    <property type="match status" value="1"/>
</dbReference>